<comment type="function">
    <text evidence="1">Component of the 26S proteasome, a multiprotein complex involved in the ATP-dependent degradation of ubiquitinated proteins. This complex plays a key role in the maintenance of protein homeostasis by removing misfolded or damaged proteins, which could impair cellular functions, and by removing proteins whose functions are no longer required. Therefore, the proteasome participates in numerous cellular processes, including cell cycle progression, apoptosis, or DNA damage repair.</text>
</comment>
<evidence type="ECO:0000259" key="9">
    <source>
        <dbReference type="Pfam" id="PF01399"/>
    </source>
</evidence>
<sequence length="320" mass="36398">MSRSVSEYLIQKSREATDVELGQSWAQLDELHAKKLWHQLTESIRVFVNHPCFQNGGLVEFYHNFITDFEHKINPLSLVEICLVIVREMKDYDEALLFIESIKEKVKNDVESRVLCMVAIGGVKLIANKLDEVKEIMEEAGQLLDTIDGVTPVHGRYYDFCSEYSKIKGDHAGYYSNALKYLGCVDLTTMTINEKSTRAFCISIAALIGEGIYNFGELLVFRRQAHERRIDFSTIAEAAQIDINDVELLVMRGLSLGLVKGTIDEVDKQVNMTWVQPRVLDYSQVSRPLGTLSNFIITNNYLVRYLVLKRGSVNGSRRSN</sequence>
<keyword evidence="5" id="KW-0647">Proteasome</keyword>
<name>A0A1X7VB52_AMPQE</name>
<feature type="domain" description="PCI" evidence="9">
    <location>
        <begin position="228"/>
        <end position="274"/>
    </location>
</feature>
<dbReference type="GO" id="GO:0006511">
    <property type="term" value="P:ubiquitin-dependent protein catabolic process"/>
    <property type="evidence" value="ECO:0007669"/>
    <property type="project" value="TreeGrafter"/>
</dbReference>
<organism evidence="11">
    <name type="scientific">Amphimedon queenslandica</name>
    <name type="common">Sponge</name>
    <dbReference type="NCBI Taxonomy" id="400682"/>
    <lineage>
        <taxon>Eukaryota</taxon>
        <taxon>Metazoa</taxon>
        <taxon>Porifera</taxon>
        <taxon>Demospongiae</taxon>
        <taxon>Heteroscleromorpha</taxon>
        <taxon>Haplosclerida</taxon>
        <taxon>Niphatidae</taxon>
        <taxon>Amphimedon</taxon>
    </lineage>
</organism>
<reference evidence="11" key="1">
    <citation type="submission" date="2017-05" db="UniProtKB">
        <authorList>
            <consortium name="EnsemblMetazoa"/>
        </authorList>
    </citation>
    <scope>IDENTIFICATION</scope>
</reference>
<dbReference type="GO" id="GO:0005634">
    <property type="term" value="C:nucleus"/>
    <property type="evidence" value="ECO:0007669"/>
    <property type="project" value="TreeGrafter"/>
</dbReference>
<dbReference type="FunCoup" id="A0A1X7VB52">
    <property type="interactions" value="1097"/>
</dbReference>
<dbReference type="GO" id="GO:0005829">
    <property type="term" value="C:cytosol"/>
    <property type="evidence" value="ECO:0007669"/>
    <property type="project" value="TreeGrafter"/>
</dbReference>
<dbReference type="InterPro" id="IPR054179">
    <property type="entry name" value="PSD13_N"/>
</dbReference>
<evidence type="ECO:0000256" key="4">
    <source>
        <dbReference type="ARBA" id="ARBA00015732"/>
    </source>
</evidence>
<dbReference type="SUPFAM" id="SSF46785">
    <property type="entry name" value="Winged helix' DNA-binding domain"/>
    <property type="match status" value="1"/>
</dbReference>
<dbReference type="AlphaFoldDB" id="A0A1X7VB52"/>
<dbReference type="InParanoid" id="A0A1X7VB52"/>
<comment type="similarity">
    <text evidence="2">Belongs to the proteasome subunit S11 family.</text>
</comment>
<comment type="subunit">
    <text evidence="3">Component of the 19S proteasome regulatory particle complex. The 26S proteasome consists of a 20S core particle (CP) and two 19S regulatory subunits (RP). The regulatory particle is made of a lid composed of 9 subunits including PSMD13, a base containing 6 ATPases and few additional components.</text>
</comment>
<dbReference type="STRING" id="400682.A0A1X7VB52"/>
<dbReference type="EnsemblMetazoa" id="Aqu2.1.37213_001">
    <property type="protein sequence ID" value="Aqu2.1.37213_001"/>
    <property type="gene ID" value="Aqu2.1.37213"/>
</dbReference>
<dbReference type="Pfam" id="PF22037">
    <property type="entry name" value="PSD13_N"/>
    <property type="match status" value="1"/>
</dbReference>
<dbReference type="eggNOG" id="KOG2908">
    <property type="taxonomic scope" value="Eukaryota"/>
</dbReference>
<evidence type="ECO:0000256" key="6">
    <source>
        <dbReference type="ARBA" id="ARBA00029749"/>
    </source>
</evidence>
<dbReference type="PANTHER" id="PTHR10539:SF0">
    <property type="entry name" value="26S PROTEASOME NON-ATPASE REGULATORY SUBUNIT 13"/>
    <property type="match status" value="1"/>
</dbReference>
<evidence type="ECO:0000256" key="1">
    <source>
        <dbReference type="ARBA" id="ARBA00002362"/>
    </source>
</evidence>
<protein>
    <recommendedName>
        <fullName evidence="4">26S proteasome non-ATPase regulatory subunit 13</fullName>
    </recommendedName>
    <alternativeName>
        <fullName evidence="6">26S proteasome regulatory subunit RPN9</fullName>
    </alternativeName>
    <alternativeName>
        <fullName evidence="8">26S proteasome regulatory subunit S11</fullName>
    </alternativeName>
    <alternativeName>
        <fullName evidence="7">26S proteasome regulatory subunit p40.5</fullName>
    </alternativeName>
</protein>
<dbReference type="InterPro" id="IPR000717">
    <property type="entry name" value="PCI_dom"/>
</dbReference>
<evidence type="ECO:0000256" key="2">
    <source>
        <dbReference type="ARBA" id="ARBA00006207"/>
    </source>
</evidence>
<proteinExistence type="inferred from homology"/>
<dbReference type="InterPro" id="IPR035298">
    <property type="entry name" value="PSMD13"/>
</dbReference>
<dbReference type="GO" id="GO:0005198">
    <property type="term" value="F:structural molecule activity"/>
    <property type="evidence" value="ECO:0007669"/>
    <property type="project" value="TreeGrafter"/>
</dbReference>
<dbReference type="GO" id="GO:0008541">
    <property type="term" value="C:proteasome regulatory particle, lid subcomplex"/>
    <property type="evidence" value="ECO:0007669"/>
    <property type="project" value="TreeGrafter"/>
</dbReference>
<dbReference type="PANTHER" id="PTHR10539">
    <property type="entry name" value="26S PROTEASOME NON-ATPASE REGULATORY SUBUNIT 13"/>
    <property type="match status" value="1"/>
</dbReference>
<feature type="domain" description="PSD13 N-terminal" evidence="10">
    <location>
        <begin position="25"/>
        <end position="220"/>
    </location>
</feature>
<accession>A0A1X7VB52</accession>
<dbReference type="OrthoDB" id="1093at2759"/>
<evidence type="ECO:0000313" key="11">
    <source>
        <dbReference type="EnsemblMetazoa" id="Aqu2.1.37213_001"/>
    </source>
</evidence>
<evidence type="ECO:0000259" key="10">
    <source>
        <dbReference type="Pfam" id="PF22037"/>
    </source>
</evidence>
<evidence type="ECO:0000256" key="7">
    <source>
        <dbReference type="ARBA" id="ARBA00031303"/>
    </source>
</evidence>
<evidence type="ECO:0000256" key="8">
    <source>
        <dbReference type="ARBA" id="ARBA00032323"/>
    </source>
</evidence>
<evidence type="ECO:0000256" key="3">
    <source>
        <dbReference type="ARBA" id="ARBA00011441"/>
    </source>
</evidence>
<dbReference type="InterPro" id="IPR036390">
    <property type="entry name" value="WH_DNA-bd_sf"/>
</dbReference>
<dbReference type="OMA" id="ANKRTIT"/>
<evidence type="ECO:0000256" key="5">
    <source>
        <dbReference type="ARBA" id="ARBA00022942"/>
    </source>
</evidence>
<dbReference type="Pfam" id="PF01399">
    <property type="entry name" value="PCI"/>
    <property type="match status" value="1"/>
</dbReference>